<organism evidence="2">
    <name type="scientific">Vibrio alginolyticus</name>
    <dbReference type="NCBI Taxonomy" id="663"/>
    <lineage>
        <taxon>Bacteria</taxon>
        <taxon>Pseudomonadati</taxon>
        <taxon>Pseudomonadota</taxon>
        <taxon>Gammaproteobacteria</taxon>
        <taxon>Vibrionales</taxon>
        <taxon>Vibrionaceae</taxon>
        <taxon>Vibrio</taxon>
    </lineage>
</organism>
<gene>
    <name evidence="2" type="primary">traK</name>
</gene>
<dbReference type="InterPro" id="IPR035225">
    <property type="entry name" value="DUF5338"/>
</dbReference>
<feature type="region of interest" description="Disordered" evidence="1">
    <location>
        <begin position="80"/>
        <end position="149"/>
    </location>
</feature>
<reference evidence="2" key="1">
    <citation type="submission" date="2018-06" db="EMBL/GenBank/DDBJ databases">
        <title>Genetic characterization of a blaCTX-M-14-carrying plasmid in Vibrio alginolyticus.</title>
        <authorList>
            <person name="Zheng Z."/>
            <person name="Li R."/>
            <person name="Chen S."/>
        </authorList>
    </citation>
    <scope>NUCLEOTIDE SEQUENCE</scope>
    <source>
        <strain evidence="2">Vb1636</strain>
        <plasmid evidence="2">pVb1636</plasmid>
    </source>
</reference>
<dbReference type="AlphaFoldDB" id="A0A510BP29"/>
<dbReference type="Pfam" id="PF17273">
    <property type="entry name" value="DUF5338"/>
    <property type="match status" value="1"/>
</dbReference>
<evidence type="ECO:0000256" key="1">
    <source>
        <dbReference type="SAM" id="MobiDB-lite"/>
    </source>
</evidence>
<proteinExistence type="predicted"/>
<sequence length="149" mass="17146">MIMGKAKKYTDQLAEWVKKRDEKRKRQDKNVVAFLAVQKDIEEAIAAGYSVKTIWEHMLEEGKIHCRYETFTKHVNRHIKNKESSSNFLAAKKTEEVTHETPATKGPEKPTETKSLEKNSDSAQVQNKDKPKGITGFNFNSRPNKEDLI</sequence>
<evidence type="ECO:0000313" key="2">
    <source>
        <dbReference type="EMBL" id="AXQ85579.1"/>
    </source>
</evidence>
<dbReference type="EMBL" id="MH548371">
    <property type="protein sequence ID" value="AXQ85579.1"/>
    <property type="molecule type" value="Genomic_DNA"/>
</dbReference>
<geneLocation type="plasmid" evidence="2">
    <name>pVb1636</name>
</geneLocation>
<name>A0A510BP29_VIBAL</name>
<protein>
    <submittedName>
        <fullName evidence="2">IncP-type oriT binding protein TraK</fullName>
    </submittedName>
</protein>
<keyword evidence="2" id="KW-0614">Plasmid</keyword>
<accession>A0A510BP29</accession>
<feature type="compositionally biased region" description="Basic and acidic residues" evidence="1">
    <location>
        <begin position="106"/>
        <end position="120"/>
    </location>
</feature>